<organism evidence="1 2">
    <name type="scientific">Sphingobium wenxiniae (strain DSM 21828 / CGMCC 1.7748 / JZ-1)</name>
    <dbReference type="NCBI Taxonomy" id="595605"/>
    <lineage>
        <taxon>Bacteria</taxon>
        <taxon>Pseudomonadati</taxon>
        <taxon>Pseudomonadota</taxon>
        <taxon>Alphaproteobacteria</taxon>
        <taxon>Sphingomonadales</taxon>
        <taxon>Sphingomonadaceae</taxon>
        <taxon>Sphingobium</taxon>
    </lineage>
</organism>
<dbReference type="EMBL" id="VLKK01000030">
    <property type="protein sequence ID" value="TWH89482.1"/>
    <property type="molecule type" value="Genomic_DNA"/>
</dbReference>
<dbReference type="Pfam" id="PF13669">
    <property type="entry name" value="Glyoxalase_4"/>
    <property type="match status" value="1"/>
</dbReference>
<keyword evidence="1" id="KW-0560">Oxidoreductase</keyword>
<dbReference type="InterPro" id="IPR029068">
    <property type="entry name" value="Glyas_Bleomycin-R_OHBP_Dase"/>
</dbReference>
<gene>
    <name evidence="1" type="ORF">IQ35_03814</name>
</gene>
<evidence type="ECO:0000313" key="2">
    <source>
        <dbReference type="Proteomes" id="UP000316624"/>
    </source>
</evidence>
<accession>A0A562K229</accession>
<protein>
    <submittedName>
        <fullName evidence="1">Glyoxalase/bleomycin resistance protein/dioxygenase superfamily protein</fullName>
    </submittedName>
</protein>
<dbReference type="AlphaFoldDB" id="A0A562K229"/>
<comment type="caution">
    <text evidence="1">The sequence shown here is derived from an EMBL/GenBank/DDBJ whole genome shotgun (WGS) entry which is preliminary data.</text>
</comment>
<dbReference type="GO" id="GO:0051213">
    <property type="term" value="F:dioxygenase activity"/>
    <property type="evidence" value="ECO:0007669"/>
    <property type="project" value="UniProtKB-KW"/>
</dbReference>
<dbReference type="Proteomes" id="UP000316624">
    <property type="component" value="Unassembled WGS sequence"/>
</dbReference>
<keyword evidence="1" id="KW-0223">Dioxygenase</keyword>
<evidence type="ECO:0000313" key="1">
    <source>
        <dbReference type="EMBL" id="TWH89482.1"/>
    </source>
</evidence>
<proteinExistence type="predicted"/>
<name>A0A562K229_SPHWJ</name>
<keyword evidence="2" id="KW-1185">Reference proteome</keyword>
<dbReference type="RefSeq" id="WP_145075802.1">
    <property type="nucleotide sequence ID" value="NZ_JACIIY010000040.1"/>
</dbReference>
<reference evidence="1 2" key="1">
    <citation type="journal article" date="2015" name="Stand. Genomic Sci.">
        <title>Genomic Encyclopedia of Bacterial and Archaeal Type Strains, Phase III: the genomes of soil and plant-associated and newly described type strains.</title>
        <authorList>
            <person name="Whitman W.B."/>
            <person name="Woyke T."/>
            <person name="Klenk H.P."/>
            <person name="Zhou Y."/>
            <person name="Lilburn T.G."/>
            <person name="Beck B.J."/>
            <person name="De Vos P."/>
            <person name="Vandamme P."/>
            <person name="Eisen J.A."/>
            <person name="Garrity G."/>
            <person name="Hugenholtz P."/>
            <person name="Kyrpides N.C."/>
        </authorList>
    </citation>
    <scope>NUCLEOTIDE SEQUENCE [LARGE SCALE GENOMIC DNA]</scope>
    <source>
        <strain evidence="1 2">CGMCC 1.7748</strain>
    </source>
</reference>
<dbReference type="SUPFAM" id="SSF54593">
    <property type="entry name" value="Glyoxalase/Bleomycin resistance protein/Dihydroxybiphenyl dioxygenase"/>
    <property type="match status" value="1"/>
</dbReference>
<dbReference type="Gene3D" id="3.10.180.10">
    <property type="entry name" value="2,3-Dihydroxybiphenyl 1,2-Dioxygenase, domain 1"/>
    <property type="match status" value="1"/>
</dbReference>
<sequence length="178" mass="19639">MSILFGGIRQLGMVVHDCEEAMRQWGRLGVGPFFTMRFTVDDFIFRGKPSPAPDVTLCFAHSGPLQVELIQQHNDVPSVWREFLDSGREGAQHVAAWYADHPTFDAKKAELVSKGLPLIQEGGSRAADARFAYFDSGEPGGLMIEISEALVPAGAAARLHMEQEAEQWDGVQLVADRR</sequence>